<dbReference type="SUPFAM" id="SSF53720">
    <property type="entry name" value="ALDH-like"/>
    <property type="match status" value="1"/>
</dbReference>
<dbReference type="InterPro" id="IPR015590">
    <property type="entry name" value="Aldehyde_DH_dom"/>
</dbReference>
<dbReference type="InterPro" id="IPR050740">
    <property type="entry name" value="Aldehyde_DH_Superfamily"/>
</dbReference>
<dbReference type="Pfam" id="PF00171">
    <property type="entry name" value="Aldedh"/>
    <property type="match status" value="1"/>
</dbReference>
<dbReference type="Gene3D" id="3.40.605.10">
    <property type="entry name" value="Aldehyde Dehydrogenase, Chain A, domain 1"/>
    <property type="match status" value="1"/>
</dbReference>
<proteinExistence type="predicted"/>
<sequence>GRERRETPRKFPAFDPASGRSLEPAFSAAGSAEVEAACALAHAAFDAYRELPPQRRALFLEAIAKHILAQGEPLLQRAHSETALPLPRLEGERARTANQLRLFAAELRSGEWLGLRVDPAMPQRQPAPRADLRQRKIALGPVAVFGA</sequence>
<dbReference type="InterPro" id="IPR016161">
    <property type="entry name" value="Ald_DH/histidinol_DH"/>
</dbReference>
<protein>
    <submittedName>
        <fullName evidence="3">Aldehyde dehydrogenase</fullName>
        <ecNumber evidence="3">1.-.-.-</ecNumber>
    </submittedName>
</protein>
<name>T1A6C5_9ZZZZ</name>
<gene>
    <name evidence="3" type="ORF">B2A_05378</name>
</gene>
<feature type="non-terminal residue" evidence="3">
    <location>
        <position position="147"/>
    </location>
</feature>
<evidence type="ECO:0000256" key="1">
    <source>
        <dbReference type="ARBA" id="ARBA00023002"/>
    </source>
</evidence>
<dbReference type="EC" id="1.-.-.-" evidence="3"/>
<feature type="non-terminal residue" evidence="3">
    <location>
        <position position="1"/>
    </location>
</feature>
<dbReference type="GO" id="GO:0016491">
    <property type="term" value="F:oxidoreductase activity"/>
    <property type="evidence" value="ECO:0007669"/>
    <property type="project" value="UniProtKB-KW"/>
</dbReference>
<organism evidence="3">
    <name type="scientific">mine drainage metagenome</name>
    <dbReference type="NCBI Taxonomy" id="410659"/>
    <lineage>
        <taxon>unclassified sequences</taxon>
        <taxon>metagenomes</taxon>
        <taxon>ecological metagenomes</taxon>
    </lineage>
</organism>
<dbReference type="InterPro" id="IPR016162">
    <property type="entry name" value="Ald_DH_N"/>
</dbReference>
<evidence type="ECO:0000259" key="2">
    <source>
        <dbReference type="Pfam" id="PF00171"/>
    </source>
</evidence>
<dbReference type="PANTHER" id="PTHR43353">
    <property type="entry name" value="SUCCINATE-SEMIALDEHYDE DEHYDROGENASE, MITOCHONDRIAL"/>
    <property type="match status" value="1"/>
</dbReference>
<evidence type="ECO:0000313" key="3">
    <source>
        <dbReference type="EMBL" id="EQD56191.1"/>
    </source>
</evidence>
<keyword evidence="1 3" id="KW-0560">Oxidoreductase</keyword>
<dbReference type="PANTHER" id="PTHR43353:SF3">
    <property type="entry name" value="ALDEHYDE DEHYDROGENASE-RELATED"/>
    <property type="match status" value="1"/>
</dbReference>
<reference evidence="3" key="2">
    <citation type="journal article" date="2014" name="ISME J.">
        <title>Microbial stratification in low pH oxic and suboxic macroscopic growths along an acid mine drainage.</title>
        <authorList>
            <person name="Mendez-Garcia C."/>
            <person name="Mesa V."/>
            <person name="Sprenger R.R."/>
            <person name="Richter M."/>
            <person name="Diez M.S."/>
            <person name="Solano J."/>
            <person name="Bargiela R."/>
            <person name="Golyshina O.V."/>
            <person name="Manteca A."/>
            <person name="Ramos J.L."/>
            <person name="Gallego J.R."/>
            <person name="Llorente I."/>
            <person name="Martins Dos Santos V.A."/>
            <person name="Jensen O.N."/>
            <person name="Pelaez A.I."/>
            <person name="Sanchez J."/>
            <person name="Ferrer M."/>
        </authorList>
    </citation>
    <scope>NUCLEOTIDE SEQUENCE</scope>
</reference>
<feature type="domain" description="Aldehyde dehydrogenase" evidence="2">
    <location>
        <begin position="7"/>
        <end position="111"/>
    </location>
</feature>
<dbReference type="AlphaFoldDB" id="T1A6C5"/>
<dbReference type="EMBL" id="AUZZ01003736">
    <property type="protein sequence ID" value="EQD56191.1"/>
    <property type="molecule type" value="Genomic_DNA"/>
</dbReference>
<reference evidence="3" key="1">
    <citation type="submission" date="2013-08" db="EMBL/GenBank/DDBJ databases">
        <authorList>
            <person name="Mendez C."/>
            <person name="Richter M."/>
            <person name="Ferrer M."/>
            <person name="Sanchez J."/>
        </authorList>
    </citation>
    <scope>NUCLEOTIDE SEQUENCE</scope>
</reference>
<accession>T1A6C5</accession>
<comment type="caution">
    <text evidence="3">The sequence shown here is derived from an EMBL/GenBank/DDBJ whole genome shotgun (WGS) entry which is preliminary data.</text>
</comment>